<feature type="binding site" evidence="11">
    <location>
        <position position="18"/>
    </location>
    <ligand>
        <name>Mg(2+)</name>
        <dbReference type="ChEBI" id="CHEBI:18420"/>
        <label>2</label>
    </ligand>
</feature>
<feature type="binding site" evidence="11">
    <location>
        <position position="142"/>
    </location>
    <ligand>
        <name>Mg(2+)</name>
        <dbReference type="ChEBI" id="CHEBI:18420"/>
        <label>2</label>
    </ligand>
</feature>
<dbReference type="Gene3D" id="3.30.420.10">
    <property type="entry name" value="Ribonuclease H-like superfamily/Ribonuclease H"/>
    <property type="match status" value="1"/>
</dbReference>
<comment type="function">
    <text evidence="2 11">Endonuclease that specifically degrades the RNA of RNA-DNA hybrids.</text>
</comment>
<dbReference type="GO" id="GO:0043137">
    <property type="term" value="P:DNA replication, removal of RNA primer"/>
    <property type="evidence" value="ECO:0007669"/>
    <property type="project" value="TreeGrafter"/>
</dbReference>
<dbReference type="FunFam" id="3.30.420.10:FF:000089">
    <property type="entry name" value="Ribonuclease H"/>
    <property type="match status" value="1"/>
</dbReference>
<comment type="subcellular location">
    <subcellularLocation>
        <location evidence="11">Cytoplasm</location>
    </subcellularLocation>
</comment>
<evidence type="ECO:0000313" key="13">
    <source>
        <dbReference type="EMBL" id="SPD76096.1"/>
    </source>
</evidence>
<evidence type="ECO:0000256" key="11">
    <source>
        <dbReference type="HAMAP-Rule" id="MF_00042"/>
    </source>
</evidence>
<dbReference type="CDD" id="cd09278">
    <property type="entry name" value="RNase_HI_prokaryote_like"/>
    <property type="match status" value="1"/>
</dbReference>
<evidence type="ECO:0000256" key="1">
    <source>
        <dbReference type="ARBA" id="ARBA00000077"/>
    </source>
</evidence>
<evidence type="ECO:0000256" key="4">
    <source>
        <dbReference type="ARBA" id="ARBA00011245"/>
    </source>
</evidence>
<dbReference type="InterPro" id="IPR022892">
    <property type="entry name" value="RNaseHI"/>
</dbReference>
<evidence type="ECO:0000256" key="8">
    <source>
        <dbReference type="ARBA" id="ARBA00022759"/>
    </source>
</evidence>
<proteinExistence type="inferred from homology"/>
<dbReference type="PROSITE" id="PS50879">
    <property type="entry name" value="RNASE_H_1"/>
    <property type="match status" value="1"/>
</dbReference>
<dbReference type="InterPro" id="IPR012337">
    <property type="entry name" value="RNaseH-like_sf"/>
</dbReference>
<keyword evidence="10 11" id="KW-0460">Magnesium</keyword>
<dbReference type="AlphaFoldDB" id="A0A445N341"/>
<dbReference type="PANTHER" id="PTHR10642">
    <property type="entry name" value="RIBONUCLEASE H1"/>
    <property type="match status" value="1"/>
</dbReference>
<dbReference type="InterPro" id="IPR036397">
    <property type="entry name" value="RNaseH_sf"/>
</dbReference>
<evidence type="ECO:0000256" key="10">
    <source>
        <dbReference type="ARBA" id="ARBA00022842"/>
    </source>
</evidence>
<evidence type="ECO:0000256" key="5">
    <source>
        <dbReference type="ARBA" id="ARBA00012180"/>
    </source>
</evidence>
<reference evidence="13" key="1">
    <citation type="submission" date="2018-01" db="EMBL/GenBank/DDBJ databases">
        <authorList>
            <person name="Regsiter A."/>
            <person name="William W."/>
        </authorList>
    </citation>
    <scope>NUCLEOTIDE SEQUENCE</scope>
    <source>
        <strain evidence="13">TRIP AH-1</strain>
    </source>
</reference>
<dbReference type="HAMAP" id="MF_00042">
    <property type="entry name" value="RNase_H"/>
    <property type="match status" value="1"/>
</dbReference>
<accession>A0A445N341</accession>
<keyword evidence="6 11" id="KW-0540">Nuclease</keyword>
<protein>
    <recommendedName>
        <fullName evidence="5 11">Ribonuclease H</fullName>
        <shortName evidence="11">RNase H</shortName>
        <ecNumber evidence="5 11">3.1.26.4</ecNumber>
    </recommendedName>
</protein>
<evidence type="ECO:0000259" key="12">
    <source>
        <dbReference type="PROSITE" id="PS50879"/>
    </source>
</evidence>
<dbReference type="GO" id="GO:0003676">
    <property type="term" value="F:nucleic acid binding"/>
    <property type="evidence" value="ECO:0007669"/>
    <property type="project" value="InterPro"/>
</dbReference>
<gene>
    <name evidence="11 13" type="primary">rnhA</name>
    <name evidence="13" type="ORF">PITCH_A830004</name>
</gene>
<dbReference type="EMBL" id="OJIN01000229">
    <property type="protein sequence ID" value="SPD76096.1"/>
    <property type="molecule type" value="Genomic_DNA"/>
</dbReference>
<comment type="cofactor">
    <cofactor evidence="11">
        <name>Mg(2+)</name>
        <dbReference type="ChEBI" id="CHEBI:18420"/>
    </cofactor>
    <text evidence="11">Binds 1 Mg(2+) ion per subunit. May bind a second metal ion at a regulatory site, or after substrate binding.</text>
</comment>
<evidence type="ECO:0000256" key="9">
    <source>
        <dbReference type="ARBA" id="ARBA00022801"/>
    </source>
</evidence>
<evidence type="ECO:0000256" key="6">
    <source>
        <dbReference type="ARBA" id="ARBA00022722"/>
    </source>
</evidence>
<evidence type="ECO:0000256" key="2">
    <source>
        <dbReference type="ARBA" id="ARBA00004065"/>
    </source>
</evidence>
<feature type="domain" description="RNase H type-1" evidence="12">
    <location>
        <begin position="9"/>
        <end position="150"/>
    </location>
</feature>
<organism evidence="13">
    <name type="scientific">uncultured Desulfobacterium sp</name>
    <dbReference type="NCBI Taxonomy" id="201089"/>
    <lineage>
        <taxon>Bacteria</taxon>
        <taxon>Pseudomonadati</taxon>
        <taxon>Thermodesulfobacteriota</taxon>
        <taxon>Desulfobacteria</taxon>
        <taxon>Desulfobacterales</taxon>
        <taxon>Desulfobacteriaceae</taxon>
        <taxon>Desulfobacterium</taxon>
        <taxon>environmental samples</taxon>
    </lineage>
</organism>
<feature type="binding site" evidence="11">
    <location>
        <position position="18"/>
    </location>
    <ligand>
        <name>Mg(2+)</name>
        <dbReference type="ChEBI" id="CHEBI:18420"/>
        <label>1</label>
    </ligand>
</feature>
<keyword evidence="9 11" id="KW-0378">Hydrolase</keyword>
<dbReference type="GO" id="GO:0005737">
    <property type="term" value="C:cytoplasm"/>
    <property type="evidence" value="ECO:0007669"/>
    <property type="project" value="UniProtKB-SubCell"/>
</dbReference>
<comment type="subunit">
    <text evidence="4 11">Monomer.</text>
</comment>
<name>A0A445N341_9BACT</name>
<evidence type="ECO:0000256" key="3">
    <source>
        <dbReference type="ARBA" id="ARBA00005300"/>
    </source>
</evidence>
<dbReference type="EC" id="3.1.26.4" evidence="5 11"/>
<keyword evidence="7 11" id="KW-0479">Metal-binding</keyword>
<dbReference type="InterPro" id="IPR050092">
    <property type="entry name" value="RNase_H"/>
</dbReference>
<keyword evidence="8 11" id="KW-0255">Endonuclease</keyword>
<dbReference type="NCBIfam" id="NF001236">
    <property type="entry name" value="PRK00203.1"/>
    <property type="match status" value="1"/>
</dbReference>
<feature type="binding site" evidence="11">
    <location>
        <position position="78"/>
    </location>
    <ligand>
        <name>Mg(2+)</name>
        <dbReference type="ChEBI" id="CHEBI:18420"/>
        <label>1</label>
    </ligand>
</feature>
<comment type="similarity">
    <text evidence="3 11">Belongs to the RNase H family.</text>
</comment>
<evidence type="ECO:0000256" key="7">
    <source>
        <dbReference type="ARBA" id="ARBA00022723"/>
    </source>
</evidence>
<dbReference type="InterPro" id="IPR002156">
    <property type="entry name" value="RNaseH_domain"/>
</dbReference>
<sequence length="155" mass="17848">MDKKELVKKNNIVEIFGDGACKGNPGPGGYGAILKYGENIKEISGYEIETTNNRMEMMAVIEALRQLKRPCNVMVVTDSQYVVKGMTKWIQGWIRKNWMTSEKKPVLNRGLWEELIRLNKTHNIQWKWIKGHNGHPYNERCDQLAKDAISKAVEN</sequence>
<dbReference type="PANTHER" id="PTHR10642:SF26">
    <property type="entry name" value="RIBONUCLEASE H1"/>
    <property type="match status" value="1"/>
</dbReference>
<dbReference type="Pfam" id="PF00075">
    <property type="entry name" value="RNase_H"/>
    <property type="match status" value="1"/>
</dbReference>
<feature type="binding site" evidence="11">
    <location>
        <position position="56"/>
    </location>
    <ligand>
        <name>Mg(2+)</name>
        <dbReference type="ChEBI" id="CHEBI:18420"/>
        <label>1</label>
    </ligand>
</feature>
<dbReference type="GO" id="GO:0004523">
    <property type="term" value="F:RNA-DNA hybrid ribonuclease activity"/>
    <property type="evidence" value="ECO:0007669"/>
    <property type="project" value="UniProtKB-UniRule"/>
</dbReference>
<dbReference type="GO" id="GO:0000287">
    <property type="term" value="F:magnesium ion binding"/>
    <property type="evidence" value="ECO:0007669"/>
    <property type="project" value="UniProtKB-UniRule"/>
</dbReference>
<keyword evidence="11" id="KW-0963">Cytoplasm</keyword>
<dbReference type="SUPFAM" id="SSF53098">
    <property type="entry name" value="Ribonuclease H-like"/>
    <property type="match status" value="1"/>
</dbReference>
<comment type="catalytic activity">
    <reaction evidence="1 11">
        <text>Endonucleolytic cleavage to 5'-phosphomonoester.</text>
        <dbReference type="EC" id="3.1.26.4"/>
    </reaction>
</comment>